<keyword evidence="7" id="KW-1133">Transmembrane helix</keyword>
<evidence type="ECO:0000256" key="4">
    <source>
        <dbReference type="ARBA" id="ARBA00022679"/>
    </source>
</evidence>
<evidence type="ECO:0000256" key="7">
    <source>
        <dbReference type="SAM" id="Phobius"/>
    </source>
</evidence>
<dbReference type="GO" id="GO:0016746">
    <property type="term" value="F:acyltransferase activity"/>
    <property type="evidence" value="ECO:0007669"/>
    <property type="project" value="UniProtKB-KW"/>
</dbReference>
<dbReference type="GO" id="GO:0005886">
    <property type="term" value="C:plasma membrane"/>
    <property type="evidence" value="ECO:0007669"/>
    <property type="project" value="UniProtKB-SubCell"/>
</dbReference>
<keyword evidence="5 7" id="KW-0472">Membrane</keyword>
<keyword evidence="3" id="KW-0997">Cell inner membrane</keyword>
<keyword evidence="6" id="KW-0012">Acyltransferase</keyword>
<dbReference type="GO" id="GO:0009247">
    <property type="term" value="P:glycolipid biosynthetic process"/>
    <property type="evidence" value="ECO:0007669"/>
    <property type="project" value="UniProtKB-ARBA"/>
</dbReference>
<dbReference type="Proteomes" id="UP000249547">
    <property type="component" value="Unassembled WGS sequence"/>
</dbReference>
<dbReference type="CDD" id="cd07984">
    <property type="entry name" value="LPLAT_LABLAT-like"/>
    <property type="match status" value="1"/>
</dbReference>
<protein>
    <submittedName>
        <fullName evidence="8">KDO2-lipid IV(A) lauroyltransferase</fullName>
    </submittedName>
</protein>
<keyword evidence="9" id="KW-1185">Reference proteome</keyword>
<dbReference type="Pfam" id="PF03279">
    <property type="entry name" value="Lip_A_acyltrans"/>
    <property type="match status" value="1"/>
</dbReference>
<proteinExistence type="predicted"/>
<keyword evidence="7" id="KW-0812">Transmembrane</keyword>
<dbReference type="InterPro" id="IPR004960">
    <property type="entry name" value="LipA_acyltrans"/>
</dbReference>
<name>A0A327R2Z3_9BACT</name>
<evidence type="ECO:0000313" key="8">
    <source>
        <dbReference type="EMBL" id="RAJ08257.1"/>
    </source>
</evidence>
<dbReference type="AlphaFoldDB" id="A0A327R2Z3"/>
<evidence type="ECO:0000256" key="3">
    <source>
        <dbReference type="ARBA" id="ARBA00022519"/>
    </source>
</evidence>
<organism evidence="8 9">
    <name type="scientific">Chitinophaga skermanii</name>
    <dbReference type="NCBI Taxonomy" id="331697"/>
    <lineage>
        <taxon>Bacteria</taxon>
        <taxon>Pseudomonadati</taxon>
        <taxon>Bacteroidota</taxon>
        <taxon>Chitinophagia</taxon>
        <taxon>Chitinophagales</taxon>
        <taxon>Chitinophagaceae</taxon>
        <taxon>Chitinophaga</taxon>
    </lineage>
</organism>
<evidence type="ECO:0000256" key="1">
    <source>
        <dbReference type="ARBA" id="ARBA00004533"/>
    </source>
</evidence>
<comment type="subcellular location">
    <subcellularLocation>
        <location evidence="1">Cell inner membrane</location>
    </subcellularLocation>
</comment>
<keyword evidence="2" id="KW-1003">Cell membrane</keyword>
<comment type="caution">
    <text evidence="8">The sequence shown here is derived from an EMBL/GenBank/DDBJ whole genome shotgun (WGS) entry which is preliminary data.</text>
</comment>
<keyword evidence="4 8" id="KW-0808">Transferase</keyword>
<sequence length="293" mass="34012">MSTIIFYCLQPVIYGISLLPFPLLYLLSDAMNGLLYYVLSYRKKVVMSNLRASFPGKSEEELKRIGKDFYHYLCDMFLETFKTLTISKEEMLKRCSFTPETVQLFKELADKKQSVVLVMGHKGNWEWAGNTFSLLCEHQLYVIYHPLANKDFNKLMYKMRTRFGTKLIAMQDTFREMVKNRGELNATAFIADQSPTPSTAQWVQFLHQDTPVSKGTEKIAQKMNSPVVYVSVHKVKRGYYSVEAAMLVAKPSEAAEGTITVSHTRQLERDIIEQPATWLWSHRRWKHKRPQTV</sequence>
<evidence type="ECO:0000256" key="5">
    <source>
        <dbReference type="ARBA" id="ARBA00023136"/>
    </source>
</evidence>
<dbReference type="OrthoDB" id="9801955at2"/>
<accession>A0A327R2Z3</accession>
<evidence type="ECO:0000256" key="6">
    <source>
        <dbReference type="ARBA" id="ARBA00023315"/>
    </source>
</evidence>
<reference evidence="8 9" key="1">
    <citation type="submission" date="2018-06" db="EMBL/GenBank/DDBJ databases">
        <title>Genomic Encyclopedia of Archaeal and Bacterial Type Strains, Phase II (KMG-II): from individual species to whole genera.</title>
        <authorList>
            <person name="Goeker M."/>
        </authorList>
    </citation>
    <scope>NUCLEOTIDE SEQUENCE [LARGE SCALE GENOMIC DNA]</scope>
    <source>
        <strain evidence="8 9">DSM 23857</strain>
    </source>
</reference>
<evidence type="ECO:0000313" key="9">
    <source>
        <dbReference type="Proteomes" id="UP000249547"/>
    </source>
</evidence>
<evidence type="ECO:0000256" key="2">
    <source>
        <dbReference type="ARBA" id="ARBA00022475"/>
    </source>
</evidence>
<dbReference type="PANTHER" id="PTHR30606">
    <property type="entry name" value="LIPID A BIOSYNTHESIS LAUROYL ACYLTRANSFERASE"/>
    <property type="match status" value="1"/>
</dbReference>
<gene>
    <name evidence="8" type="ORF">LX64_00904</name>
</gene>
<feature type="transmembrane region" description="Helical" evidence="7">
    <location>
        <begin position="12"/>
        <end position="39"/>
    </location>
</feature>
<dbReference type="RefSeq" id="WP_111596423.1">
    <property type="nucleotide sequence ID" value="NZ_QLLL01000002.1"/>
</dbReference>
<dbReference type="EMBL" id="QLLL01000002">
    <property type="protein sequence ID" value="RAJ08257.1"/>
    <property type="molecule type" value="Genomic_DNA"/>
</dbReference>
<dbReference type="PANTHER" id="PTHR30606:SF10">
    <property type="entry name" value="PHOSPHATIDYLINOSITOL MANNOSIDE ACYLTRANSFERASE"/>
    <property type="match status" value="1"/>
</dbReference>